<name>A0ABU3VAP3_9RHOB</name>
<proteinExistence type="inferred from homology"/>
<dbReference type="InterPro" id="IPR050251">
    <property type="entry name" value="HpcH-HpaI_aldolase"/>
</dbReference>
<dbReference type="Gene3D" id="3.20.20.60">
    <property type="entry name" value="Phosphoenolpyruvate-binding domains"/>
    <property type="match status" value="1"/>
</dbReference>
<evidence type="ECO:0000256" key="2">
    <source>
        <dbReference type="ARBA" id="ARBA00022723"/>
    </source>
</evidence>
<dbReference type="Pfam" id="PF03328">
    <property type="entry name" value="HpcH_HpaI"/>
    <property type="match status" value="1"/>
</dbReference>
<accession>A0ABU3VAP3</accession>
<keyword evidence="3 5" id="KW-0456">Lyase</keyword>
<dbReference type="PANTHER" id="PTHR30502">
    <property type="entry name" value="2-KETO-3-DEOXY-L-RHAMNONATE ALDOLASE"/>
    <property type="match status" value="1"/>
</dbReference>
<dbReference type="InterPro" id="IPR040442">
    <property type="entry name" value="Pyrv_kinase-like_dom_sf"/>
</dbReference>
<dbReference type="PANTHER" id="PTHR30502:SF0">
    <property type="entry name" value="PHOSPHOENOLPYRUVATE CARBOXYLASE FAMILY PROTEIN"/>
    <property type="match status" value="1"/>
</dbReference>
<evidence type="ECO:0000256" key="3">
    <source>
        <dbReference type="ARBA" id="ARBA00023239"/>
    </source>
</evidence>
<dbReference type="EMBL" id="JASMWN010000002">
    <property type="protein sequence ID" value="MDU9003163.1"/>
    <property type="molecule type" value="Genomic_DNA"/>
</dbReference>
<evidence type="ECO:0000256" key="1">
    <source>
        <dbReference type="ARBA" id="ARBA00005568"/>
    </source>
</evidence>
<comment type="similarity">
    <text evidence="1">Belongs to the HpcH/HpaI aldolase family.</text>
</comment>
<evidence type="ECO:0000259" key="4">
    <source>
        <dbReference type="Pfam" id="PF03328"/>
    </source>
</evidence>
<dbReference type="SUPFAM" id="SSF51621">
    <property type="entry name" value="Phosphoenolpyruvate/pyruvate domain"/>
    <property type="match status" value="1"/>
</dbReference>
<evidence type="ECO:0000313" key="6">
    <source>
        <dbReference type="Proteomes" id="UP001255416"/>
    </source>
</evidence>
<protein>
    <submittedName>
        <fullName evidence="5">HpcH/HpaI aldolase/citrate lyase family protein</fullName>
    </submittedName>
</protein>
<dbReference type="InterPro" id="IPR005000">
    <property type="entry name" value="Aldolase/citrate-lyase_domain"/>
</dbReference>
<sequence>MPAPTNTLKQRFQAGDTTFGCWLSFAEAASTEVMGTAGFDWLVIDSEHAPNDIRSIRDQLMALQSSPSPAIVRVPVGEPWIIKQVLDVGAQSILVPMVESGEQAAQMVRACTYPPTGMRGVGATSTRSSRFSTIEDYLHTADDQIALILQVESRAGLAALDDILAVGGVDCVFIGPADLAADMGHRGNPGHPEVHGAIVDTLGRIAAAGKVPGILSLSDEVAESYVAAGARFVAVAIDVITLSKAAQATAKRWINPS</sequence>
<comment type="caution">
    <text evidence="5">The sequence shown here is derived from an EMBL/GenBank/DDBJ whole genome shotgun (WGS) entry which is preliminary data.</text>
</comment>
<reference evidence="6" key="1">
    <citation type="submission" date="2023-05" db="EMBL/GenBank/DDBJ databases">
        <title>Sedimentitalea sp. nov. JM2-8.</title>
        <authorList>
            <person name="Huang J."/>
        </authorList>
    </citation>
    <scope>NUCLEOTIDE SEQUENCE [LARGE SCALE GENOMIC DNA]</scope>
    <source>
        <strain evidence="6">KHS03</strain>
    </source>
</reference>
<dbReference type="Proteomes" id="UP001255416">
    <property type="component" value="Unassembled WGS sequence"/>
</dbReference>
<gene>
    <name evidence="5" type="ORF">QO231_04775</name>
</gene>
<evidence type="ECO:0000313" key="5">
    <source>
        <dbReference type="EMBL" id="MDU9003163.1"/>
    </source>
</evidence>
<keyword evidence="6" id="KW-1185">Reference proteome</keyword>
<keyword evidence="2" id="KW-0479">Metal-binding</keyword>
<dbReference type="RefSeq" id="WP_316773812.1">
    <property type="nucleotide sequence ID" value="NZ_JASMWN010000002.1"/>
</dbReference>
<dbReference type="InterPro" id="IPR015813">
    <property type="entry name" value="Pyrv/PenolPyrv_kinase-like_dom"/>
</dbReference>
<feature type="domain" description="HpcH/HpaI aldolase/citrate lyase" evidence="4">
    <location>
        <begin position="19"/>
        <end position="243"/>
    </location>
</feature>
<dbReference type="GO" id="GO:0016829">
    <property type="term" value="F:lyase activity"/>
    <property type="evidence" value="ECO:0007669"/>
    <property type="project" value="UniProtKB-KW"/>
</dbReference>
<organism evidence="5 6">
    <name type="scientific">Sedimentitalea todarodis</name>
    <dbReference type="NCBI Taxonomy" id="1631240"/>
    <lineage>
        <taxon>Bacteria</taxon>
        <taxon>Pseudomonadati</taxon>
        <taxon>Pseudomonadota</taxon>
        <taxon>Alphaproteobacteria</taxon>
        <taxon>Rhodobacterales</taxon>
        <taxon>Paracoccaceae</taxon>
        <taxon>Sedimentitalea</taxon>
    </lineage>
</organism>